<evidence type="ECO:0000259" key="6">
    <source>
        <dbReference type="PROSITE" id="PS51380"/>
    </source>
</evidence>
<evidence type="ECO:0000256" key="5">
    <source>
        <dbReference type="SAM" id="Phobius"/>
    </source>
</evidence>
<feature type="transmembrane region" description="Helical" evidence="5">
    <location>
        <begin position="12"/>
        <end position="34"/>
    </location>
</feature>
<dbReference type="PANTHER" id="PTHR10783">
    <property type="entry name" value="XENOTROPIC AND POLYTROPIC RETROVIRUS RECEPTOR 1-RELATED"/>
    <property type="match status" value="1"/>
</dbReference>
<evidence type="ECO:0000256" key="1">
    <source>
        <dbReference type="ARBA" id="ARBA00004141"/>
    </source>
</evidence>
<organism evidence="7 8">
    <name type="scientific">Rubroshorea leprosula</name>
    <dbReference type="NCBI Taxonomy" id="152421"/>
    <lineage>
        <taxon>Eukaryota</taxon>
        <taxon>Viridiplantae</taxon>
        <taxon>Streptophyta</taxon>
        <taxon>Embryophyta</taxon>
        <taxon>Tracheophyta</taxon>
        <taxon>Spermatophyta</taxon>
        <taxon>Magnoliopsida</taxon>
        <taxon>eudicotyledons</taxon>
        <taxon>Gunneridae</taxon>
        <taxon>Pentapetalae</taxon>
        <taxon>rosids</taxon>
        <taxon>malvids</taxon>
        <taxon>Malvales</taxon>
        <taxon>Dipterocarpaceae</taxon>
        <taxon>Rubroshorea</taxon>
    </lineage>
</organism>
<name>A0AAV5KA99_9ROSI</name>
<dbReference type="PANTHER" id="PTHR10783:SF46">
    <property type="entry name" value="PROTEIN ERD1 HOMOLOG 2"/>
    <property type="match status" value="1"/>
</dbReference>
<feature type="transmembrane region" description="Helical" evidence="5">
    <location>
        <begin position="55"/>
        <end position="75"/>
    </location>
</feature>
<reference evidence="7 8" key="1">
    <citation type="journal article" date="2021" name="Commun. Biol.">
        <title>The genome of Shorea leprosula (Dipterocarpaceae) highlights the ecological relevance of drought in aseasonal tropical rainforests.</title>
        <authorList>
            <person name="Ng K.K.S."/>
            <person name="Kobayashi M.J."/>
            <person name="Fawcett J.A."/>
            <person name="Hatakeyama M."/>
            <person name="Paape T."/>
            <person name="Ng C.H."/>
            <person name="Ang C.C."/>
            <person name="Tnah L.H."/>
            <person name="Lee C.T."/>
            <person name="Nishiyama T."/>
            <person name="Sese J."/>
            <person name="O'Brien M.J."/>
            <person name="Copetti D."/>
            <person name="Mohd Noor M.I."/>
            <person name="Ong R.C."/>
            <person name="Putra M."/>
            <person name="Sireger I.Z."/>
            <person name="Indrioko S."/>
            <person name="Kosugi Y."/>
            <person name="Izuno A."/>
            <person name="Isagi Y."/>
            <person name="Lee S.L."/>
            <person name="Shimizu K.K."/>
        </authorList>
    </citation>
    <scope>NUCLEOTIDE SEQUENCE [LARGE SCALE GENOMIC DNA]</scope>
    <source>
        <strain evidence="7">214</strain>
    </source>
</reference>
<keyword evidence="3 5" id="KW-1133">Transmembrane helix</keyword>
<accession>A0AAV5KA99</accession>
<feature type="domain" description="EXS" evidence="6">
    <location>
        <begin position="1"/>
        <end position="135"/>
    </location>
</feature>
<dbReference type="Pfam" id="PF03124">
    <property type="entry name" value="EXS"/>
    <property type="match status" value="1"/>
</dbReference>
<dbReference type="Proteomes" id="UP001054252">
    <property type="component" value="Unassembled WGS sequence"/>
</dbReference>
<gene>
    <name evidence="7" type="ORF">SLEP1_g31317</name>
</gene>
<dbReference type="PROSITE" id="PS51380">
    <property type="entry name" value="EXS"/>
    <property type="match status" value="1"/>
</dbReference>
<dbReference type="EMBL" id="BPVZ01000057">
    <property type="protein sequence ID" value="GKV21329.1"/>
    <property type="molecule type" value="Genomic_DNA"/>
</dbReference>
<keyword evidence="8" id="KW-1185">Reference proteome</keyword>
<dbReference type="AlphaFoldDB" id="A0AAV5KA99"/>
<dbReference type="GO" id="GO:0016020">
    <property type="term" value="C:membrane"/>
    <property type="evidence" value="ECO:0007669"/>
    <property type="project" value="UniProtKB-SubCell"/>
</dbReference>
<sequence length="135" mass="16014">MNHNRVDRVLAHIYLFLIMWLTLVFLLAMDSLVFSSSTNLIYARTFSMEEHGQPCIVCVWNCRFIFWVIGSSLILRCTWTYKLSAHLHHNYLTVFTITALEMCRHFQWVFFHVENEWNKMNSRSNAPPSINNLPT</sequence>
<evidence type="ECO:0000313" key="8">
    <source>
        <dbReference type="Proteomes" id="UP001054252"/>
    </source>
</evidence>
<comment type="subcellular location">
    <subcellularLocation>
        <location evidence="1">Membrane</location>
        <topology evidence="1">Multi-pass membrane protein</topology>
    </subcellularLocation>
</comment>
<dbReference type="GO" id="GO:0005737">
    <property type="term" value="C:cytoplasm"/>
    <property type="evidence" value="ECO:0007669"/>
    <property type="project" value="TreeGrafter"/>
</dbReference>
<evidence type="ECO:0000256" key="3">
    <source>
        <dbReference type="ARBA" id="ARBA00022989"/>
    </source>
</evidence>
<evidence type="ECO:0000313" key="7">
    <source>
        <dbReference type="EMBL" id="GKV21329.1"/>
    </source>
</evidence>
<keyword evidence="2 5" id="KW-0812">Transmembrane</keyword>
<protein>
    <recommendedName>
        <fullName evidence="6">EXS domain-containing protein</fullName>
    </recommendedName>
</protein>
<evidence type="ECO:0000256" key="2">
    <source>
        <dbReference type="ARBA" id="ARBA00022692"/>
    </source>
</evidence>
<proteinExistence type="predicted"/>
<dbReference type="InterPro" id="IPR004342">
    <property type="entry name" value="EXS_C"/>
</dbReference>
<evidence type="ECO:0000256" key="4">
    <source>
        <dbReference type="ARBA" id="ARBA00023136"/>
    </source>
</evidence>
<keyword evidence="4 5" id="KW-0472">Membrane</keyword>
<comment type="caution">
    <text evidence="7">The sequence shown here is derived from an EMBL/GenBank/DDBJ whole genome shotgun (WGS) entry which is preliminary data.</text>
</comment>